<dbReference type="FunFam" id="1.20.1260.100:FF:000001">
    <property type="entry name" value="translocator protein 2"/>
    <property type="match status" value="1"/>
</dbReference>
<keyword evidence="4 6" id="KW-1133">Transmembrane helix</keyword>
<reference evidence="7 8" key="1">
    <citation type="submission" date="2017-08" db="EMBL/GenBank/DDBJ databases">
        <title>Halovibrio sewagensis sp. nov., isolated from wastewater of high salinity.</title>
        <authorList>
            <person name="Dong X."/>
            <person name="Zhang G."/>
        </authorList>
    </citation>
    <scope>NUCLEOTIDE SEQUENCE [LARGE SCALE GENOMIC DNA]</scope>
    <source>
        <strain evidence="7 8">YL5-2</strain>
    </source>
</reference>
<comment type="caution">
    <text evidence="7">The sequence shown here is derived from an EMBL/GenBank/DDBJ whole genome shotgun (WGS) entry which is preliminary data.</text>
</comment>
<dbReference type="AlphaFoldDB" id="A0A2A2F3D8"/>
<dbReference type="Gene3D" id="1.20.1260.100">
    <property type="entry name" value="TspO/MBR protein"/>
    <property type="match status" value="1"/>
</dbReference>
<feature type="transmembrane region" description="Helical" evidence="6">
    <location>
        <begin position="108"/>
        <end position="129"/>
    </location>
</feature>
<dbReference type="InterPro" id="IPR004307">
    <property type="entry name" value="TspO_MBR"/>
</dbReference>
<dbReference type="RefSeq" id="WP_095617731.1">
    <property type="nucleotide sequence ID" value="NZ_NSKD01000004.1"/>
</dbReference>
<keyword evidence="8" id="KW-1185">Reference proteome</keyword>
<dbReference type="CDD" id="cd15904">
    <property type="entry name" value="TSPO_MBR"/>
    <property type="match status" value="1"/>
</dbReference>
<evidence type="ECO:0000313" key="7">
    <source>
        <dbReference type="EMBL" id="PAU80111.1"/>
    </source>
</evidence>
<dbReference type="GO" id="GO:0016020">
    <property type="term" value="C:membrane"/>
    <property type="evidence" value="ECO:0007669"/>
    <property type="project" value="UniProtKB-SubCell"/>
</dbReference>
<dbReference type="PANTHER" id="PTHR10057:SF0">
    <property type="entry name" value="TRANSLOCATOR PROTEIN"/>
    <property type="match status" value="1"/>
</dbReference>
<accession>A0A2A2F3D8</accession>
<evidence type="ECO:0000313" key="8">
    <source>
        <dbReference type="Proteomes" id="UP000218896"/>
    </source>
</evidence>
<protein>
    <submittedName>
        <fullName evidence="7">Sensory protein</fullName>
    </submittedName>
</protein>
<feature type="transmembrane region" description="Helical" evidence="6">
    <location>
        <begin position="84"/>
        <end position="102"/>
    </location>
</feature>
<sequence length="165" mass="18235">MARISTRKQLAGLAAWVALMLAVAVLGAVASVNASGFYQSLTQPAWAPPAAWFGPAWTTLYTLMALAAWLVWRRSGFRGAPEALTLFLVQLVPNALWSWLFFVWHLGAWSFATVVLLWLLILATLISFLRAHRLAGLMLLPYLLWVSLAVALNYTVWQLNPVALG</sequence>
<evidence type="ECO:0000256" key="1">
    <source>
        <dbReference type="ARBA" id="ARBA00004141"/>
    </source>
</evidence>
<name>A0A2A2F3D8_9GAMM</name>
<feature type="transmembrane region" description="Helical" evidence="6">
    <location>
        <begin position="50"/>
        <end position="72"/>
    </location>
</feature>
<dbReference type="InterPro" id="IPR038330">
    <property type="entry name" value="TspO/MBR-related_sf"/>
</dbReference>
<keyword evidence="5 6" id="KW-0472">Membrane</keyword>
<evidence type="ECO:0000256" key="3">
    <source>
        <dbReference type="ARBA" id="ARBA00022692"/>
    </source>
</evidence>
<feature type="transmembrane region" description="Helical" evidence="6">
    <location>
        <begin position="136"/>
        <end position="157"/>
    </location>
</feature>
<evidence type="ECO:0000256" key="4">
    <source>
        <dbReference type="ARBA" id="ARBA00022989"/>
    </source>
</evidence>
<evidence type="ECO:0000256" key="6">
    <source>
        <dbReference type="SAM" id="Phobius"/>
    </source>
</evidence>
<dbReference type="EMBL" id="NSKD01000004">
    <property type="protein sequence ID" value="PAU80111.1"/>
    <property type="molecule type" value="Genomic_DNA"/>
</dbReference>
<evidence type="ECO:0000256" key="5">
    <source>
        <dbReference type="ARBA" id="ARBA00023136"/>
    </source>
</evidence>
<dbReference type="PANTHER" id="PTHR10057">
    <property type="entry name" value="PERIPHERAL-TYPE BENZODIAZEPINE RECEPTOR"/>
    <property type="match status" value="1"/>
</dbReference>
<comment type="subcellular location">
    <subcellularLocation>
        <location evidence="1">Membrane</location>
        <topology evidence="1">Multi-pass membrane protein</topology>
    </subcellularLocation>
</comment>
<dbReference type="Pfam" id="PF03073">
    <property type="entry name" value="TspO_MBR"/>
    <property type="match status" value="1"/>
</dbReference>
<comment type="similarity">
    <text evidence="2">Belongs to the TspO/BZRP family.</text>
</comment>
<keyword evidence="3 6" id="KW-0812">Transmembrane</keyword>
<dbReference type="Proteomes" id="UP000218896">
    <property type="component" value="Unassembled WGS sequence"/>
</dbReference>
<evidence type="ECO:0000256" key="2">
    <source>
        <dbReference type="ARBA" id="ARBA00007524"/>
    </source>
</evidence>
<dbReference type="GO" id="GO:0033013">
    <property type="term" value="P:tetrapyrrole metabolic process"/>
    <property type="evidence" value="ECO:0007669"/>
    <property type="project" value="UniProtKB-ARBA"/>
</dbReference>
<gene>
    <name evidence="7" type="ORF">CK501_10710</name>
</gene>
<organism evidence="7 8">
    <name type="scientific">Halovibrio salipaludis</name>
    <dbReference type="NCBI Taxonomy" id="2032626"/>
    <lineage>
        <taxon>Bacteria</taxon>
        <taxon>Pseudomonadati</taxon>
        <taxon>Pseudomonadota</taxon>
        <taxon>Gammaproteobacteria</taxon>
        <taxon>Oceanospirillales</taxon>
        <taxon>Halomonadaceae</taxon>
        <taxon>Halovibrio</taxon>
    </lineage>
</organism>
<dbReference type="OrthoDB" id="9795496at2"/>
<dbReference type="PIRSF" id="PIRSF005859">
    <property type="entry name" value="PBR"/>
    <property type="match status" value="1"/>
</dbReference>
<proteinExistence type="inferred from homology"/>